<feature type="transmembrane region" description="Helical" evidence="6">
    <location>
        <begin position="275"/>
        <end position="294"/>
    </location>
</feature>
<comment type="caution">
    <text evidence="8">The sequence shown here is derived from an EMBL/GenBank/DDBJ whole genome shotgun (WGS) entry which is preliminary data.</text>
</comment>
<feature type="transmembrane region" description="Helical" evidence="6">
    <location>
        <begin position="9"/>
        <end position="31"/>
    </location>
</feature>
<proteinExistence type="inferred from homology"/>
<evidence type="ECO:0000313" key="9">
    <source>
        <dbReference type="Proteomes" id="UP000051061"/>
    </source>
</evidence>
<evidence type="ECO:0000256" key="5">
    <source>
        <dbReference type="ARBA" id="ARBA00023136"/>
    </source>
</evidence>
<dbReference type="SUPFAM" id="SSF103481">
    <property type="entry name" value="Multidrug resistance efflux transporter EmrE"/>
    <property type="match status" value="2"/>
</dbReference>
<dbReference type="InterPro" id="IPR050638">
    <property type="entry name" value="AA-Vitamin_Transporters"/>
</dbReference>
<dbReference type="Gene3D" id="1.10.3730.20">
    <property type="match status" value="2"/>
</dbReference>
<keyword evidence="9" id="KW-1185">Reference proteome</keyword>
<feature type="transmembrane region" description="Helical" evidence="6">
    <location>
        <begin position="152"/>
        <end position="173"/>
    </location>
</feature>
<feature type="transmembrane region" description="Helical" evidence="6">
    <location>
        <begin position="99"/>
        <end position="118"/>
    </location>
</feature>
<dbReference type="PANTHER" id="PTHR32322:SF2">
    <property type="entry name" value="EAMA DOMAIN-CONTAINING PROTEIN"/>
    <property type="match status" value="1"/>
</dbReference>
<gene>
    <name evidence="8" type="ORF">AN965_03370</name>
</gene>
<dbReference type="InterPro" id="IPR000620">
    <property type="entry name" value="EamA_dom"/>
</dbReference>
<evidence type="ECO:0000313" key="8">
    <source>
        <dbReference type="EMBL" id="KQL58350.1"/>
    </source>
</evidence>
<evidence type="ECO:0000256" key="3">
    <source>
        <dbReference type="ARBA" id="ARBA00022692"/>
    </source>
</evidence>
<dbReference type="Proteomes" id="UP000051061">
    <property type="component" value="Unassembled WGS sequence"/>
</dbReference>
<evidence type="ECO:0000256" key="2">
    <source>
        <dbReference type="ARBA" id="ARBA00007362"/>
    </source>
</evidence>
<dbReference type="InterPro" id="IPR037185">
    <property type="entry name" value="EmrE-like"/>
</dbReference>
<accession>A0A9D5DQS9</accession>
<evidence type="ECO:0000256" key="1">
    <source>
        <dbReference type="ARBA" id="ARBA00004127"/>
    </source>
</evidence>
<dbReference type="EMBL" id="LJJD01000008">
    <property type="protein sequence ID" value="KQL58350.1"/>
    <property type="molecule type" value="Genomic_DNA"/>
</dbReference>
<feature type="domain" description="EamA" evidence="7">
    <location>
        <begin position="8"/>
        <end position="144"/>
    </location>
</feature>
<feature type="transmembrane region" description="Helical" evidence="6">
    <location>
        <begin position="185"/>
        <end position="207"/>
    </location>
</feature>
<feature type="transmembrane region" description="Helical" evidence="6">
    <location>
        <begin position="72"/>
        <end position="93"/>
    </location>
</feature>
<reference evidence="8 9" key="1">
    <citation type="submission" date="2015-09" db="EMBL/GenBank/DDBJ databases">
        <title>Genome sequencing project for genomic taxonomy and phylogenomics of Bacillus-like bacteria.</title>
        <authorList>
            <person name="Liu B."/>
            <person name="Wang J."/>
            <person name="Zhu Y."/>
            <person name="Liu G."/>
            <person name="Chen Q."/>
            <person name="Chen Z."/>
            <person name="Lan J."/>
            <person name="Che J."/>
            <person name="Ge C."/>
            <person name="Shi H."/>
            <person name="Pan Z."/>
            <person name="Liu X."/>
        </authorList>
    </citation>
    <scope>NUCLEOTIDE SEQUENCE [LARGE SCALE GENOMIC DNA]</scope>
    <source>
        <strain evidence="8 9">DSM 19153</strain>
    </source>
</reference>
<feature type="transmembrane region" description="Helical" evidence="6">
    <location>
        <begin position="37"/>
        <end position="57"/>
    </location>
</feature>
<keyword evidence="3 6" id="KW-0812">Transmembrane</keyword>
<feature type="transmembrane region" description="Helical" evidence="6">
    <location>
        <begin position="219"/>
        <end position="239"/>
    </location>
</feature>
<feature type="transmembrane region" description="Helical" evidence="6">
    <location>
        <begin position="130"/>
        <end position="146"/>
    </location>
</feature>
<dbReference type="Pfam" id="PF00892">
    <property type="entry name" value="EamA"/>
    <property type="match status" value="2"/>
</dbReference>
<feature type="domain" description="EamA" evidence="7">
    <location>
        <begin position="155"/>
        <end position="290"/>
    </location>
</feature>
<name>A0A9D5DQS9_9BACI</name>
<sequence length="314" mass="34819">MKISNHTKAIFIAIFVTFLWSTSWVFIKYGLEDIPPLIYAALRYGIASLCLLPFLFFKKNLFAIKNLSRKDWILIAILGLTHYTFTQGAQFVALDHLPASMVTLLLNFTTVLVALMSWTFLSEKLSMKKWIGIAINVTGIIIFFIPNGNLTLSIFGLAIALIGVFFNAVSSLLGRSVNRAKKIPAVVITCLSMIVGSALLSLTSLSVGETMPSLGFNQWSLVIWLAVVNTAFAFTLWNISLRELTAAESSITTNTMPIQITLMVAIFYGERVSTIEIIGIVLTCVGTFLVQFNFKKKAKNLNGQYDPLVLKRKV</sequence>
<evidence type="ECO:0000256" key="4">
    <source>
        <dbReference type="ARBA" id="ARBA00022989"/>
    </source>
</evidence>
<organism evidence="8 9">
    <name type="scientific">Alkalicoccobacillus plakortidis</name>
    <dbReference type="NCBI Taxonomy" id="444060"/>
    <lineage>
        <taxon>Bacteria</taxon>
        <taxon>Bacillati</taxon>
        <taxon>Bacillota</taxon>
        <taxon>Bacilli</taxon>
        <taxon>Bacillales</taxon>
        <taxon>Bacillaceae</taxon>
        <taxon>Alkalicoccobacillus</taxon>
    </lineage>
</organism>
<protein>
    <recommendedName>
        <fullName evidence="7">EamA domain-containing protein</fullName>
    </recommendedName>
</protein>
<evidence type="ECO:0000256" key="6">
    <source>
        <dbReference type="SAM" id="Phobius"/>
    </source>
</evidence>
<dbReference type="AlphaFoldDB" id="A0A9D5DQS9"/>
<dbReference type="PANTHER" id="PTHR32322">
    <property type="entry name" value="INNER MEMBRANE TRANSPORTER"/>
    <property type="match status" value="1"/>
</dbReference>
<keyword evidence="4 6" id="KW-1133">Transmembrane helix</keyword>
<comment type="similarity">
    <text evidence="2">Belongs to the EamA transporter family.</text>
</comment>
<comment type="subcellular location">
    <subcellularLocation>
        <location evidence="1">Endomembrane system</location>
        <topology evidence="1">Multi-pass membrane protein</topology>
    </subcellularLocation>
</comment>
<evidence type="ECO:0000259" key="7">
    <source>
        <dbReference type="Pfam" id="PF00892"/>
    </source>
</evidence>
<keyword evidence="5 6" id="KW-0472">Membrane</keyword>
<dbReference type="GO" id="GO:0016020">
    <property type="term" value="C:membrane"/>
    <property type="evidence" value="ECO:0007669"/>
    <property type="project" value="UniProtKB-SubCell"/>
</dbReference>
<feature type="transmembrane region" description="Helical" evidence="6">
    <location>
        <begin position="251"/>
        <end position="269"/>
    </location>
</feature>